<dbReference type="GO" id="GO:0016020">
    <property type="term" value="C:membrane"/>
    <property type="evidence" value="ECO:0007669"/>
    <property type="project" value="UniProtKB-SubCell"/>
</dbReference>
<dbReference type="CDD" id="cd03499">
    <property type="entry name" value="SQR_TypeC_SdhC"/>
    <property type="match status" value="1"/>
</dbReference>
<dbReference type="Proteomes" id="UP000241074">
    <property type="component" value="Chromosome"/>
</dbReference>
<dbReference type="EMBL" id="CP027860">
    <property type="protein sequence ID" value="AVP97011.1"/>
    <property type="molecule type" value="Genomic_DNA"/>
</dbReference>
<dbReference type="PIRSF" id="PIRSF000178">
    <property type="entry name" value="SDH_cyt_b560"/>
    <property type="match status" value="1"/>
</dbReference>
<evidence type="ECO:0000256" key="9">
    <source>
        <dbReference type="ARBA" id="ARBA00023004"/>
    </source>
</evidence>
<comment type="function">
    <text evidence="1">Membrane-anchoring subunit of succinate dehydrogenase (SDH).</text>
</comment>
<dbReference type="PROSITE" id="PS01000">
    <property type="entry name" value="SDH_CYT_1"/>
    <property type="match status" value="1"/>
</dbReference>
<dbReference type="SUPFAM" id="SSF81343">
    <property type="entry name" value="Fumarate reductase respiratory complex transmembrane subunits"/>
    <property type="match status" value="1"/>
</dbReference>
<evidence type="ECO:0000256" key="12">
    <source>
        <dbReference type="PIRSR" id="PIRSR000178-1"/>
    </source>
</evidence>
<gene>
    <name evidence="14" type="primary">sdhC</name>
    <name evidence="14" type="ORF">C7S18_07305</name>
</gene>
<evidence type="ECO:0000256" key="1">
    <source>
        <dbReference type="ARBA" id="ARBA00004050"/>
    </source>
</evidence>
<dbReference type="GO" id="GO:0006099">
    <property type="term" value="P:tricarboxylic acid cycle"/>
    <property type="evidence" value="ECO:0007669"/>
    <property type="project" value="InterPro"/>
</dbReference>
<evidence type="ECO:0000313" key="15">
    <source>
        <dbReference type="Proteomes" id="UP000241074"/>
    </source>
</evidence>
<keyword evidence="9 12" id="KW-0408">Iron</keyword>
<name>A0A2P1PQ91_9GAMM</name>
<keyword evidence="6 13" id="KW-0812">Transmembrane</keyword>
<feature type="transmembrane region" description="Helical" evidence="13">
    <location>
        <begin position="107"/>
        <end position="128"/>
    </location>
</feature>
<dbReference type="KEGG" id="xba:C7S18_07305"/>
<comment type="subunit">
    <text evidence="11">Part of an enzyme complex containing four subunits: a flavoprotein, an iron-sulfur protein, plus two membrane-anchoring proteins, SdhC and SdhD. The complex can form homotrimers.</text>
</comment>
<dbReference type="Gene3D" id="1.20.1300.10">
    <property type="entry name" value="Fumarate reductase/succinate dehydrogenase, transmembrane subunit"/>
    <property type="match status" value="1"/>
</dbReference>
<evidence type="ECO:0000313" key="14">
    <source>
        <dbReference type="EMBL" id="AVP97011.1"/>
    </source>
</evidence>
<sequence>MAGQRPISPHLQIYKKQLTSTLSILHRITGLLLALGGVLLVGWVLVLADGPDHYAHLQGTLGGSVLHWFVCVGFYVFSFSLSYHLLNGIRHLLWDAGIGLDIPNAYKSGWIVVLLALVSTALLAFRALSGGAA</sequence>
<evidence type="ECO:0000256" key="8">
    <source>
        <dbReference type="ARBA" id="ARBA00022989"/>
    </source>
</evidence>
<evidence type="ECO:0000256" key="6">
    <source>
        <dbReference type="ARBA" id="ARBA00022692"/>
    </source>
</evidence>
<evidence type="ECO:0000256" key="2">
    <source>
        <dbReference type="ARBA" id="ARBA00004141"/>
    </source>
</evidence>
<comment type="similarity">
    <text evidence="3">Belongs to the cytochrome b560 family.</text>
</comment>
<keyword evidence="8 13" id="KW-1133">Transmembrane helix</keyword>
<keyword evidence="7 12" id="KW-0479">Metal-binding</keyword>
<proteinExistence type="inferred from homology"/>
<dbReference type="InterPro" id="IPR018495">
    <property type="entry name" value="Succ_DH_cyt_bsu_CS"/>
</dbReference>
<dbReference type="InterPro" id="IPR000701">
    <property type="entry name" value="SuccDH_FuR_B_TM-su"/>
</dbReference>
<dbReference type="Pfam" id="PF01127">
    <property type="entry name" value="Sdh_cyt"/>
    <property type="match status" value="1"/>
</dbReference>
<evidence type="ECO:0000256" key="10">
    <source>
        <dbReference type="ARBA" id="ARBA00023136"/>
    </source>
</evidence>
<keyword evidence="15" id="KW-1185">Reference proteome</keyword>
<reference evidence="14 15" key="1">
    <citation type="submission" date="2018-03" db="EMBL/GenBank/DDBJ databases">
        <title>Ahniella affigens gen. nov., sp. nov., a gammaproteobacterium isolated from sandy soil near a stream.</title>
        <authorList>
            <person name="Ko Y."/>
            <person name="Kim J.-H."/>
        </authorList>
    </citation>
    <scope>NUCLEOTIDE SEQUENCE [LARGE SCALE GENOMIC DNA]</scope>
    <source>
        <strain evidence="14 15">D13</strain>
    </source>
</reference>
<evidence type="ECO:0000256" key="5">
    <source>
        <dbReference type="ARBA" id="ARBA00022617"/>
    </source>
</evidence>
<evidence type="ECO:0000256" key="4">
    <source>
        <dbReference type="ARBA" id="ARBA00020076"/>
    </source>
</evidence>
<comment type="subcellular location">
    <subcellularLocation>
        <location evidence="2">Membrane</location>
        <topology evidence="2">Multi-pass membrane protein</topology>
    </subcellularLocation>
</comment>
<evidence type="ECO:0000256" key="11">
    <source>
        <dbReference type="ARBA" id="ARBA00025912"/>
    </source>
</evidence>
<dbReference type="NCBIfam" id="TIGR02970">
    <property type="entry name" value="succ_dehyd_cytB"/>
    <property type="match status" value="1"/>
</dbReference>
<dbReference type="GO" id="GO:0009055">
    <property type="term" value="F:electron transfer activity"/>
    <property type="evidence" value="ECO:0007669"/>
    <property type="project" value="InterPro"/>
</dbReference>
<evidence type="ECO:0000256" key="7">
    <source>
        <dbReference type="ARBA" id="ARBA00022723"/>
    </source>
</evidence>
<dbReference type="AlphaFoldDB" id="A0A2P1PQ91"/>
<keyword evidence="10 13" id="KW-0472">Membrane</keyword>
<accession>A0A2P1PQ91</accession>
<comment type="cofactor">
    <cofactor evidence="12">
        <name>heme</name>
        <dbReference type="ChEBI" id="CHEBI:30413"/>
    </cofactor>
    <text evidence="12">The heme is bound between the two transmembrane subunits.</text>
</comment>
<evidence type="ECO:0000256" key="3">
    <source>
        <dbReference type="ARBA" id="ARBA00007244"/>
    </source>
</evidence>
<dbReference type="InterPro" id="IPR014314">
    <property type="entry name" value="Succ_DH_cytb556"/>
</dbReference>
<evidence type="ECO:0000256" key="13">
    <source>
        <dbReference type="SAM" id="Phobius"/>
    </source>
</evidence>
<protein>
    <recommendedName>
        <fullName evidence="4">Succinate dehydrogenase cytochrome b556 subunit</fullName>
    </recommendedName>
</protein>
<dbReference type="RefSeq" id="WP_106890936.1">
    <property type="nucleotide sequence ID" value="NZ_CP027860.1"/>
</dbReference>
<feature type="transmembrane region" description="Helical" evidence="13">
    <location>
        <begin position="66"/>
        <end position="86"/>
    </location>
</feature>
<dbReference type="PROSITE" id="PS01001">
    <property type="entry name" value="SDH_CYT_2"/>
    <property type="match status" value="1"/>
</dbReference>
<dbReference type="PANTHER" id="PTHR10978:SF5">
    <property type="entry name" value="SUCCINATE DEHYDROGENASE CYTOCHROME B560 SUBUNIT, MITOCHONDRIAL"/>
    <property type="match status" value="1"/>
</dbReference>
<keyword evidence="5 12" id="KW-0349">Heme</keyword>
<feature type="transmembrane region" description="Helical" evidence="13">
    <location>
        <begin position="24"/>
        <end position="46"/>
    </location>
</feature>
<reference evidence="14 15" key="2">
    <citation type="submission" date="2018-03" db="EMBL/GenBank/DDBJ databases">
        <authorList>
            <person name="Keele B.F."/>
        </authorList>
    </citation>
    <scope>NUCLEOTIDE SEQUENCE [LARGE SCALE GENOMIC DNA]</scope>
    <source>
        <strain evidence="14 15">D13</strain>
    </source>
</reference>
<dbReference type="PANTHER" id="PTHR10978">
    <property type="entry name" value="SUCCINATE DEHYDROGENASE CYTOCHROME B560 SUBUNIT"/>
    <property type="match status" value="1"/>
</dbReference>
<dbReference type="InterPro" id="IPR034804">
    <property type="entry name" value="SQR/QFR_C/D"/>
</dbReference>
<feature type="binding site" description="axial binding residue" evidence="12">
    <location>
        <position position="84"/>
    </location>
    <ligand>
        <name>heme</name>
        <dbReference type="ChEBI" id="CHEBI:30413"/>
        <note>ligand shared with second transmembrane subunit</note>
    </ligand>
    <ligandPart>
        <name>Fe</name>
        <dbReference type="ChEBI" id="CHEBI:18248"/>
    </ligandPart>
</feature>
<dbReference type="OrthoDB" id="9799441at2"/>
<organism evidence="14 15">
    <name type="scientific">Ahniella affigens</name>
    <dbReference type="NCBI Taxonomy" id="2021234"/>
    <lineage>
        <taxon>Bacteria</taxon>
        <taxon>Pseudomonadati</taxon>
        <taxon>Pseudomonadota</taxon>
        <taxon>Gammaproteobacteria</taxon>
        <taxon>Lysobacterales</taxon>
        <taxon>Rhodanobacteraceae</taxon>
        <taxon>Ahniella</taxon>
    </lineage>
</organism>
<dbReference type="GO" id="GO:0046872">
    <property type="term" value="F:metal ion binding"/>
    <property type="evidence" value="ECO:0007669"/>
    <property type="project" value="UniProtKB-KW"/>
</dbReference>